<evidence type="ECO:0000313" key="2">
    <source>
        <dbReference type="EMBL" id="MFD1608808.1"/>
    </source>
</evidence>
<dbReference type="EMBL" id="JBHUDE010000134">
    <property type="protein sequence ID" value="MFD1608808.1"/>
    <property type="molecule type" value="Genomic_DNA"/>
</dbReference>
<protein>
    <submittedName>
        <fullName evidence="2">Phosphotransferase</fullName>
    </submittedName>
</protein>
<dbReference type="RefSeq" id="WP_379598226.1">
    <property type="nucleotide sequence ID" value="NZ_JBHUDE010000134.1"/>
</dbReference>
<reference evidence="3" key="1">
    <citation type="journal article" date="2019" name="Int. J. Syst. Evol. Microbiol.">
        <title>The Global Catalogue of Microorganisms (GCM) 10K type strain sequencing project: providing services to taxonomists for standard genome sequencing and annotation.</title>
        <authorList>
            <consortium name="The Broad Institute Genomics Platform"/>
            <consortium name="The Broad Institute Genome Sequencing Center for Infectious Disease"/>
            <person name="Wu L."/>
            <person name="Ma J."/>
        </authorList>
    </citation>
    <scope>NUCLEOTIDE SEQUENCE [LARGE SCALE GENOMIC DNA]</scope>
    <source>
        <strain evidence="3">CGMCC 1.12376</strain>
    </source>
</reference>
<dbReference type="Gene3D" id="3.30.200.20">
    <property type="entry name" value="Phosphorylase Kinase, domain 1"/>
    <property type="match status" value="1"/>
</dbReference>
<evidence type="ECO:0000259" key="1">
    <source>
        <dbReference type="PROSITE" id="PS50011"/>
    </source>
</evidence>
<proteinExistence type="predicted"/>
<dbReference type="SUPFAM" id="SSF56112">
    <property type="entry name" value="Protein kinase-like (PK-like)"/>
    <property type="match status" value="1"/>
</dbReference>
<gene>
    <name evidence="2" type="ORF">ACFSBH_14375</name>
</gene>
<evidence type="ECO:0000313" key="3">
    <source>
        <dbReference type="Proteomes" id="UP001597221"/>
    </source>
</evidence>
<sequence length="296" mass="35052">MENKFAEIYDNYPLEEIKSIYKIGNCTNDVYRLKTTGKDYIVKRFKRKKKNIITSINLQSIMSNYSLSPSIVTTKHGSNYMLVNEETFFIQEFLENEKNINDKLNFYTIFSSVARMYNLLDKINIKLPKLQEVNKLYSISDNELVLDFYKFKKDIKMSLDLIEVSRKSTTKAELIHGDLRPDNILISNNNTYVIDFESIKYGNRDEEILKFLILFSRYNQENLLYYISFVSKKFGYLNNMVDTVYSLLKQMLLNNFVEKNYIILSNKYLNYTIDEHKFIILTCLKLLEEKNVFNGG</sequence>
<dbReference type="Proteomes" id="UP001597221">
    <property type="component" value="Unassembled WGS sequence"/>
</dbReference>
<dbReference type="Gene3D" id="1.10.510.10">
    <property type="entry name" value="Transferase(Phosphotransferase) domain 1"/>
    <property type="match status" value="1"/>
</dbReference>
<organism evidence="2 3">
    <name type="scientific">Oceanobacillus luteolus</name>
    <dbReference type="NCBI Taxonomy" id="1274358"/>
    <lineage>
        <taxon>Bacteria</taxon>
        <taxon>Bacillati</taxon>
        <taxon>Bacillota</taxon>
        <taxon>Bacilli</taxon>
        <taxon>Bacillales</taxon>
        <taxon>Bacillaceae</taxon>
        <taxon>Oceanobacillus</taxon>
    </lineage>
</organism>
<comment type="caution">
    <text evidence="2">The sequence shown here is derived from an EMBL/GenBank/DDBJ whole genome shotgun (WGS) entry which is preliminary data.</text>
</comment>
<dbReference type="Pfam" id="PF01636">
    <property type="entry name" value="APH"/>
    <property type="match status" value="1"/>
</dbReference>
<keyword evidence="3" id="KW-1185">Reference proteome</keyword>
<feature type="domain" description="Protein kinase" evidence="1">
    <location>
        <begin position="1"/>
        <end position="296"/>
    </location>
</feature>
<name>A0ABW4HTT1_9BACI</name>
<dbReference type="InterPro" id="IPR011009">
    <property type="entry name" value="Kinase-like_dom_sf"/>
</dbReference>
<dbReference type="InterPro" id="IPR002575">
    <property type="entry name" value="Aminoglycoside_PTrfase"/>
</dbReference>
<dbReference type="PROSITE" id="PS50011">
    <property type="entry name" value="PROTEIN_KINASE_DOM"/>
    <property type="match status" value="1"/>
</dbReference>
<accession>A0ABW4HTT1</accession>
<dbReference type="InterPro" id="IPR000719">
    <property type="entry name" value="Prot_kinase_dom"/>
</dbReference>